<dbReference type="STRING" id="930992.A0A0D0BZL3"/>
<evidence type="ECO:0000256" key="11">
    <source>
        <dbReference type="SAM" id="MobiDB-lite"/>
    </source>
</evidence>
<dbReference type="Pfam" id="PF21816">
    <property type="entry name" value="Zap1_zf1"/>
    <property type="match status" value="1"/>
</dbReference>
<dbReference type="PANTHER" id="PTHR14003">
    <property type="entry name" value="TRANSCRIPTIONAL REPRESSOR PROTEIN YY"/>
    <property type="match status" value="1"/>
</dbReference>
<reference evidence="13 14" key="1">
    <citation type="submission" date="2014-04" db="EMBL/GenBank/DDBJ databases">
        <authorList>
            <consortium name="DOE Joint Genome Institute"/>
            <person name="Kuo A."/>
            <person name="Ruytinx J."/>
            <person name="Rineau F."/>
            <person name="Colpaert J."/>
            <person name="Kohler A."/>
            <person name="Nagy L.G."/>
            <person name="Floudas D."/>
            <person name="Copeland A."/>
            <person name="Barry K.W."/>
            <person name="Cichocki N."/>
            <person name="Veneault-Fourrey C."/>
            <person name="LaButti K."/>
            <person name="Lindquist E.A."/>
            <person name="Lipzen A."/>
            <person name="Lundell T."/>
            <person name="Morin E."/>
            <person name="Murat C."/>
            <person name="Sun H."/>
            <person name="Tunlid A."/>
            <person name="Henrissat B."/>
            <person name="Grigoriev I.V."/>
            <person name="Hibbett D.S."/>
            <person name="Martin F."/>
            <person name="Nordberg H.P."/>
            <person name="Cantor M.N."/>
            <person name="Hua S.X."/>
        </authorList>
    </citation>
    <scope>NUCLEOTIDE SEQUENCE [LARGE SCALE GENOMIC DNA]</scope>
    <source>
        <strain evidence="13 14">UH-Slu-Lm8-n1</strain>
    </source>
</reference>
<keyword evidence="5" id="KW-0862">Zinc</keyword>
<keyword evidence="7" id="KW-0238">DNA-binding</keyword>
<dbReference type="GO" id="GO:0000981">
    <property type="term" value="F:DNA-binding transcription factor activity, RNA polymerase II-specific"/>
    <property type="evidence" value="ECO:0007669"/>
    <property type="project" value="UniProtKB-ARBA"/>
</dbReference>
<protein>
    <recommendedName>
        <fullName evidence="12">C2H2-type domain-containing protein</fullName>
    </recommendedName>
</protein>
<dbReference type="Pfam" id="PF13894">
    <property type="entry name" value="zf-C2H2_4"/>
    <property type="match status" value="1"/>
</dbReference>
<dbReference type="GO" id="GO:0000785">
    <property type="term" value="C:chromatin"/>
    <property type="evidence" value="ECO:0007669"/>
    <property type="project" value="TreeGrafter"/>
</dbReference>
<dbReference type="Proteomes" id="UP000054485">
    <property type="component" value="Unassembled WGS sequence"/>
</dbReference>
<evidence type="ECO:0000313" key="13">
    <source>
        <dbReference type="EMBL" id="KIK48203.1"/>
    </source>
</evidence>
<keyword evidence="9" id="KW-0539">Nucleus</keyword>
<dbReference type="InterPro" id="IPR036236">
    <property type="entry name" value="Znf_C2H2_sf"/>
</dbReference>
<dbReference type="FunFam" id="3.30.160.60:FF:000125">
    <property type="entry name" value="Putative zinc finger protein 143"/>
    <property type="match status" value="1"/>
</dbReference>
<dbReference type="FunFam" id="3.30.160.60:FF:000325">
    <property type="entry name" value="ZFP90 zinc finger protein"/>
    <property type="match status" value="1"/>
</dbReference>
<proteinExistence type="predicted"/>
<dbReference type="GO" id="GO:0005667">
    <property type="term" value="C:transcription regulator complex"/>
    <property type="evidence" value="ECO:0007669"/>
    <property type="project" value="TreeGrafter"/>
</dbReference>
<evidence type="ECO:0000256" key="4">
    <source>
        <dbReference type="ARBA" id="ARBA00022771"/>
    </source>
</evidence>
<dbReference type="PANTHER" id="PTHR14003:SF23">
    <property type="entry name" value="ZINC FINGER PROTEIN 143"/>
    <property type="match status" value="1"/>
</dbReference>
<dbReference type="Gene3D" id="3.30.160.60">
    <property type="entry name" value="Classic Zinc Finger"/>
    <property type="match status" value="6"/>
</dbReference>
<feature type="compositionally biased region" description="Polar residues" evidence="11">
    <location>
        <begin position="307"/>
        <end position="321"/>
    </location>
</feature>
<comment type="subcellular location">
    <subcellularLocation>
        <location evidence="1">Nucleus</location>
    </subcellularLocation>
</comment>
<dbReference type="InParanoid" id="A0A0D0BZL3"/>
<keyword evidence="3" id="KW-0677">Repeat</keyword>
<keyword evidence="2" id="KW-0479">Metal-binding</keyword>
<evidence type="ECO:0000256" key="3">
    <source>
        <dbReference type="ARBA" id="ARBA00022737"/>
    </source>
</evidence>
<keyword evidence="6" id="KW-0805">Transcription regulation</keyword>
<dbReference type="PROSITE" id="PS50157">
    <property type="entry name" value="ZINC_FINGER_C2H2_2"/>
    <property type="match status" value="5"/>
</dbReference>
<dbReference type="AlphaFoldDB" id="A0A0D0BZL3"/>
<reference evidence="14" key="2">
    <citation type="submission" date="2015-01" db="EMBL/GenBank/DDBJ databases">
        <title>Evolutionary Origins and Diversification of the Mycorrhizal Mutualists.</title>
        <authorList>
            <consortium name="DOE Joint Genome Institute"/>
            <consortium name="Mycorrhizal Genomics Consortium"/>
            <person name="Kohler A."/>
            <person name="Kuo A."/>
            <person name="Nagy L.G."/>
            <person name="Floudas D."/>
            <person name="Copeland A."/>
            <person name="Barry K.W."/>
            <person name="Cichocki N."/>
            <person name="Veneault-Fourrey C."/>
            <person name="LaButti K."/>
            <person name="Lindquist E.A."/>
            <person name="Lipzen A."/>
            <person name="Lundell T."/>
            <person name="Morin E."/>
            <person name="Murat C."/>
            <person name="Riley R."/>
            <person name="Ohm R."/>
            <person name="Sun H."/>
            <person name="Tunlid A."/>
            <person name="Henrissat B."/>
            <person name="Grigoriev I.V."/>
            <person name="Hibbett D.S."/>
            <person name="Martin F."/>
        </authorList>
    </citation>
    <scope>NUCLEOTIDE SEQUENCE [LARGE SCALE GENOMIC DNA]</scope>
    <source>
        <strain evidence="14">UH-Slu-Lm8-n1</strain>
    </source>
</reference>
<dbReference type="EMBL" id="KN835140">
    <property type="protein sequence ID" value="KIK48203.1"/>
    <property type="molecule type" value="Genomic_DNA"/>
</dbReference>
<feature type="domain" description="C2H2-type" evidence="12">
    <location>
        <begin position="554"/>
        <end position="572"/>
    </location>
</feature>
<dbReference type="FunFam" id="3.30.160.60:FF:000032">
    <property type="entry name" value="Krueppel-like factor 4"/>
    <property type="match status" value="1"/>
</dbReference>
<feature type="domain" description="C2H2-type" evidence="12">
    <location>
        <begin position="429"/>
        <end position="459"/>
    </location>
</feature>
<dbReference type="GO" id="GO:0000978">
    <property type="term" value="F:RNA polymerase II cis-regulatory region sequence-specific DNA binding"/>
    <property type="evidence" value="ECO:0007669"/>
    <property type="project" value="TreeGrafter"/>
</dbReference>
<evidence type="ECO:0000256" key="8">
    <source>
        <dbReference type="ARBA" id="ARBA00023163"/>
    </source>
</evidence>
<evidence type="ECO:0000256" key="10">
    <source>
        <dbReference type="PROSITE-ProRule" id="PRU00042"/>
    </source>
</evidence>
<name>A0A0D0BZL3_9AGAM</name>
<dbReference type="InterPro" id="IPR013087">
    <property type="entry name" value="Znf_C2H2_type"/>
</dbReference>
<dbReference type="OrthoDB" id="3437960at2759"/>
<sequence>MENTAITHRVNQGNVSLSLNRYFSRYSPHKNPFDPSAPLTISPPYHKLSDLRTRNAYLSMQLHDNSFRPYDLPGFDAGVDCGDSSMHQLYPPCAHCPQGSMIQCKEAACPILEMTSQCTDQCVVVACNDPTHPEPSCHVVDGDIICDSTACLPNEDCGNCSGLEELLQCCTDYHSYLSQPKSLDPNLTQLNWNPQPSTNDLCGCDESGYNEQHLSQFLPEHSDMTRPLGGVSPQYPVSSTSSAFSSSHISQAAATQFTPVGLPQHLPHFSPDMFTCLWADCKATFPSFVELVGHVNLDHLRPKNSTKESAPQQECSDVPRNQQFDPNALSCHWGDCAMLPCTETISSSSTTAFTDTVLDVLTTHLMQDHLGIDYPFPNSTTVRTAPPPKSPPIRTENITRDQSPTDALPYPSPRDKSYSPDSPFTDAIKPCKWSGCTRTFSSPDDLTNHILLTHIGSGKAQYECCWEGCSRNGKQGFSSKQKVARHMQSHTGHRPFKCKICNAHFSETATLQQHMRRHTQEKPYVCDFPGCGKAFAITGALTIHKRTHNGFKPFKCKYCEKAFAESSNLSKHVGYFVVIVGLASESNNVSSYEHTRVYVLTLVLRMGVESLSRGRTNLRDTWVYIERRTQD</sequence>
<feature type="domain" description="C2H2-type" evidence="12">
    <location>
        <begin position="524"/>
        <end position="553"/>
    </location>
</feature>
<evidence type="ECO:0000256" key="7">
    <source>
        <dbReference type="ARBA" id="ARBA00023125"/>
    </source>
</evidence>
<dbReference type="GO" id="GO:0031519">
    <property type="term" value="C:PcG protein complex"/>
    <property type="evidence" value="ECO:0007669"/>
    <property type="project" value="TreeGrafter"/>
</dbReference>
<feature type="region of interest" description="Disordered" evidence="11">
    <location>
        <begin position="377"/>
        <end position="422"/>
    </location>
</feature>
<evidence type="ECO:0000259" key="12">
    <source>
        <dbReference type="PROSITE" id="PS50157"/>
    </source>
</evidence>
<evidence type="ECO:0000256" key="9">
    <source>
        <dbReference type="ARBA" id="ARBA00023242"/>
    </source>
</evidence>
<dbReference type="SUPFAM" id="SSF57667">
    <property type="entry name" value="beta-beta-alpha zinc fingers"/>
    <property type="match status" value="3"/>
</dbReference>
<evidence type="ECO:0000256" key="1">
    <source>
        <dbReference type="ARBA" id="ARBA00004123"/>
    </source>
</evidence>
<dbReference type="Pfam" id="PF00096">
    <property type="entry name" value="zf-C2H2"/>
    <property type="match status" value="1"/>
</dbReference>
<evidence type="ECO:0000256" key="6">
    <source>
        <dbReference type="ARBA" id="ARBA00023015"/>
    </source>
</evidence>
<feature type="domain" description="C2H2-type" evidence="12">
    <location>
        <begin position="496"/>
        <end position="523"/>
    </location>
</feature>
<feature type="domain" description="C2H2-type" evidence="12">
    <location>
        <begin position="462"/>
        <end position="495"/>
    </location>
</feature>
<dbReference type="HOGENOM" id="CLU_029481_0_0_1"/>
<dbReference type="SMART" id="SM00355">
    <property type="entry name" value="ZnF_C2H2"/>
    <property type="match status" value="6"/>
</dbReference>
<feature type="region of interest" description="Disordered" evidence="11">
    <location>
        <begin position="301"/>
        <end position="321"/>
    </location>
</feature>
<dbReference type="InterPro" id="IPR048420">
    <property type="entry name" value="Zap1-like_Znf1"/>
</dbReference>
<keyword evidence="4 10" id="KW-0863">Zinc-finger</keyword>
<dbReference type="PROSITE" id="PS00028">
    <property type="entry name" value="ZINC_FINGER_C2H2_1"/>
    <property type="match status" value="4"/>
</dbReference>
<organism evidence="13 14">
    <name type="scientific">Suillus luteus UH-Slu-Lm8-n1</name>
    <dbReference type="NCBI Taxonomy" id="930992"/>
    <lineage>
        <taxon>Eukaryota</taxon>
        <taxon>Fungi</taxon>
        <taxon>Dikarya</taxon>
        <taxon>Basidiomycota</taxon>
        <taxon>Agaricomycotina</taxon>
        <taxon>Agaricomycetes</taxon>
        <taxon>Agaricomycetidae</taxon>
        <taxon>Boletales</taxon>
        <taxon>Suillineae</taxon>
        <taxon>Suillaceae</taxon>
        <taxon>Suillus</taxon>
    </lineage>
</organism>
<evidence type="ECO:0000256" key="2">
    <source>
        <dbReference type="ARBA" id="ARBA00022723"/>
    </source>
</evidence>
<gene>
    <name evidence="13" type="ORF">CY34DRAFT_798587</name>
</gene>
<accession>A0A0D0BZL3</accession>
<keyword evidence="8" id="KW-0804">Transcription</keyword>
<keyword evidence="14" id="KW-1185">Reference proteome</keyword>
<evidence type="ECO:0000256" key="5">
    <source>
        <dbReference type="ARBA" id="ARBA00022833"/>
    </source>
</evidence>
<dbReference type="GO" id="GO:0008270">
    <property type="term" value="F:zinc ion binding"/>
    <property type="evidence" value="ECO:0007669"/>
    <property type="project" value="UniProtKB-KW"/>
</dbReference>
<evidence type="ECO:0000313" key="14">
    <source>
        <dbReference type="Proteomes" id="UP000054485"/>
    </source>
</evidence>